<keyword evidence="4 7" id="KW-0456">Lyase</keyword>
<keyword evidence="3" id="KW-0663">Pyridoxal phosphate</keyword>
<protein>
    <recommendedName>
        <fullName evidence="2">cysteine-S-conjugate beta-lyase</fullName>
        <ecNumber evidence="2">4.4.1.13</ecNumber>
    </recommendedName>
</protein>
<evidence type="ECO:0000256" key="1">
    <source>
        <dbReference type="ARBA" id="ARBA00001933"/>
    </source>
</evidence>
<dbReference type="STRING" id="1121400.SAMN02746065_10878"/>
<dbReference type="InterPro" id="IPR015424">
    <property type="entry name" value="PyrdxlP-dep_Trfase"/>
</dbReference>
<dbReference type="PANTHER" id="PTHR43525:SF1">
    <property type="entry name" value="PROTEIN MALY"/>
    <property type="match status" value="1"/>
</dbReference>
<dbReference type="AlphaFoldDB" id="A0A1W2BGC6"/>
<sequence>MFDFDKVIDRRGTGGEKWDKYQGQDVIPMWVADMDFQVPPAVTKALQERVHHGIYGYPGRDYALEAVVVKRLKRCFGWEINPDWIVWLPGLVSGINAMCHAFSDPGDDIMTTIPVYPPFLAAPGNAGKNCIKVPMVLENDRYVLDFKGIKEAITHKTRIFILCSPYNPCGTIFTKEELGRLVSICHAHNILLLSDEIHADFILDDDAAHCPTWMCDPKAPDNTITLMAPSKTFNIPGLSCSFGVISNGALRQKFQTFSRGLLPHVNCMGLLAARAAFESGDQWLAALIQYLKTNRDYVYQRINNMPGLSMKAVSSTYLAWIDAKNLKVENPARYFESMGVGLNDGATFGAKGYVRLNFGCPMATLKQGLDRMEKAVDMLFHSSVKDS</sequence>
<evidence type="ECO:0000313" key="8">
    <source>
        <dbReference type="Proteomes" id="UP000192418"/>
    </source>
</evidence>
<dbReference type="NCBIfam" id="TIGR04350">
    <property type="entry name" value="C_S_lyase_PatB"/>
    <property type="match status" value="1"/>
</dbReference>
<gene>
    <name evidence="7" type="ORF">SAMN02746065_10878</name>
</gene>
<dbReference type="InterPro" id="IPR004839">
    <property type="entry name" value="Aminotransferase_I/II_large"/>
</dbReference>
<dbReference type="PANTHER" id="PTHR43525">
    <property type="entry name" value="PROTEIN MALY"/>
    <property type="match status" value="1"/>
</dbReference>
<dbReference type="Proteomes" id="UP000192418">
    <property type="component" value="Unassembled WGS sequence"/>
</dbReference>
<dbReference type="SUPFAM" id="SSF53383">
    <property type="entry name" value="PLP-dependent transferases"/>
    <property type="match status" value="1"/>
</dbReference>
<dbReference type="OrthoDB" id="9803354at2"/>
<name>A0A1W2BGC6_9BACT</name>
<proteinExistence type="inferred from homology"/>
<evidence type="ECO:0000256" key="5">
    <source>
        <dbReference type="ARBA" id="ARBA00037974"/>
    </source>
</evidence>
<dbReference type="EC" id="4.4.1.13" evidence="2"/>
<organism evidence="7 8">
    <name type="scientific">Desulfocicer vacuolatum DSM 3385</name>
    <dbReference type="NCBI Taxonomy" id="1121400"/>
    <lineage>
        <taxon>Bacteria</taxon>
        <taxon>Pseudomonadati</taxon>
        <taxon>Thermodesulfobacteriota</taxon>
        <taxon>Desulfobacteria</taxon>
        <taxon>Desulfobacterales</taxon>
        <taxon>Desulfobacteraceae</taxon>
        <taxon>Desulfocicer</taxon>
    </lineage>
</organism>
<dbReference type="CDD" id="cd00609">
    <property type="entry name" value="AAT_like"/>
    <property type="match status" value="1"/>
</dbReference>
<evidence type="ECO:0000313" key="7">
    <source>
        <dbReference type="EMBL" id="SMC72015.1"/>
    </source>
</evidence>
<reference evidence="7 8" key="1">
    <citation type="submission" date="2017-04" db="EMBL/GenBank/DDBJ databases">
        <authorList>
            <person name="Afonso C.L."/>
            <person name="Miller P.J."/>
            <person name="Scott M.A."/>
            <person name="Spackman E."/>
            <person name="Goraichik I."/>
            <person name="Dimitrov K.M."/>
            <person name="Suarez D.L."/>
            <person name="Swayne D.E."/>
        </authorList>
    </citation>
    <scope>NUCLEOTIDE SEQUENCE [LARGE SCALE GENOMIC DNA]</scope>
    <source>
        <strain evidence="7 8">DSM 3385</strain>
    </source>
</reference>
<dbReference type="RefSeq" id="WP_084068559.1">
    <property type="nucleotide sequence ID" value="NZ_FWXY01000008.1"/>
</dbReference>
<dbReference type="InterPro" id="IPR051798">
    <property type="entry name" value="Class-II_PLP-Dep_Aminotrans"/>
</dbReference>
<evidence type="ECO:0000256" key="2">
    <source>
        <dbReference type="ARBA" id="ARBA00012224"/>
    </source>
</evidence>
<dbReference type="Gene3D" id="3.90.1150.10">
    <property type="entry name" value="Aspartate Aminotransferase, domain 1"/>
    <property type="match status" value="1"/>
</dbReference>
<feature type="domain" description="Aminotransferase class I/classII large" evidence="6">
    <location>
        <begin position="26"/>
        <end position="371"/>
    </location>
</feature>
<dbReference type="Pfam" id="PF00155">
    <property type="entry name" value="Aminotran_1_2"/>
    <property type="match status" value="1"/>
</dbReference>
<dbReference type="InterPro" id="IPR015421">
    <property type="entry name" value="PyrdxlP-dep_Trfase_major"/>
</dbReference>
<keyword evidence="8" id="KW-1185">Reference proteome</keyword>
<dbReference type="Gene3D" id="3.40.640.10">
    <property type="entry name" value="Type I PLP-dependent aspartate aminotransferase-like (Major domain)"/>
    <property type="match status" value="1"/>
</dbReference>
<dbReference type="GO" id="GO:0047804">
    <property type="term" value="F:cysteine-S-conjugate beta-lyase activity"/>
    <property type="evidence" value="ECO:0007669"/>
    <property type="project" value="UniProtKB-EC"/>
</dbReference>
<comment type="cofactor">
    <cofactor evidence="1">
        <name>pyridoxal 5'-phosphate</name>
        <dbReference type="ChEBI" id="CHEBI:597326"/>
    </cofactor>
</comment>
<evidence type="ECO:0000259" key="6">
    <source>
        <dbReference type="Pfam" id="PF00155"/>
    </source>
</evidence>
<accession>A0A1W2BGC6</accession>
<evidence type="ECO:0000256" key="3">
    <source>
        <dbReference type="ARBA" id="ARBA00022898"/>
    </source>
</evidence>
<dbReference type="EMBL" id="FWXY01000008">
    <property type="protein sequence ID" value="SMC72015.1"/>
    <property type="molecule type" value="Genomic_DNA"/>
</dbReference>
<dbReference type="InterPro" id="IPR027619">
    <property type="entry name" value="C-S_lyase_PatB-like"/>
</dbReference>
<dbReference type="GO" id="GO:0030170">
    <property type="term" value="F:pyridoxal phosphate binding"/>
    <property type="evidence" value="ECO:0007669"/>
    <property type="project" value="InterPro"/>
</dbReference>
<comment type="similarity">
    <text evidence="5">Belongs to the class-II pyridoxal-phosphate-dependent aminotransferase family. MalY/PatB cystathionine beta-lyase subfamily.</text>
</comment>
<evidence type="ECO:0000256" key="4">
    <source>
        <dbReference type="ARBA" id="ARBA00023239"/>
    </source>
</evidence>
<dbReference type="InterPro" id="IPR015422">
    <property type="entry name" value="PyrdxlP-dep_Trfase_small"/>
</dbReference>